<name>A0ABX1SGM2_9PSEU</name>
<dbReference type="InterPro" id="IPR004401">
    <property type="entry name" value="YbaB/EbfC"/>
</dbReference>
<dbReference type="EMBL" id="JAAXLA010000040">
    <property type="protein sequence ID" value="NMH99702.1"/>
    <property type="molecule type" value="Genomic_DNA"/>
</dbReference>
<organism evidence="1 2">
    <name type="scientific">Pseudonocardia acidicola</name>
    <dbReference type="NCBI Taxonomy" id="2724939"/>
    <lineage>
        <taxon>Bacteria</taxon>
        <taxon>Bacillati</taxon>
        <taxon>Actinomycetota</taxon>
        <taxon>Actinomycetes</taxon>
        <taxon>Pseudonocardiales</taxon>
        <taxon>Pseudonocardiaceae</taxon>
        <taxon>Pseudonocardia</taxon>
    </lineage>
</organism>
<dbReference type="Pfam" id="PF02575">
    <property type="entry name" value="YbaB_DNA_bd"/>
    <property type="match status" value="1"/>
</dbReference>
<protein>
    <submittedName>
        <fullName evidence="1">YbaB/EbfC family nucleoid-associated protein</fullName>
    </submittedName>
</protein>
<evidence type="ECO:0000313" key="2">
    <source>
        <dbReference type="Proteomes" id="UP000820669"/>
    </source>
</evidence>
<gene>
    <name evidence="1" type="ORF">HF526_20630</name>
</gene>
<evidence type="ECO:0000313" key="1">
    <source>
        <dbReference type="EMBL" id="NMH99702.1"/>
    </source>
</evidence>
<dbReference type="Proteomes" id="UP000820669">
    <property type="component" value="Unassembled WGS sequence"/>
</dbReference>
<comment type="caution">
    <text evidence="1">The sequence shown here is derived from an EMBL/GenBank/DDBJ whole genome shotgun (WGS) entry which is preliminary data.</text>
</comment>
<accession>A0ABX1SGM2</accession>
<proteinExistence type="predicted"/>
<dbReference type="InterPro" id="IPR036894">
    <property type="entry name" value="YbaB-like_sf"/>
</dbReference>
<keyword evidence="2" id="KW-1185">Reference proteome</keyword>
<sequence>MTSPYDKDIERLLGEYRDQVAELSRTAQRMRELTASATAPRRTVTATVGGQGELIGLEFPTTSYRQLPPAELAAIIVATVAEARRQMSVQVRELVAPGMPDGFDAAAVFGGSADFADLLPADPRLPEAVRRYVERGRTDAHRGGE</sequence>
<reference evidence="1 2" key="1">
    <citation type="submission" date="2020-04" db="EMBL/GenBank/DDBJ databases">
        <authorList>
            <person name="Klaysubun C."/>
            <person name="Duangmal K."/>
            <person name="Lipun K."/>
        </authorList>
    </citation>
    <scope>NUCLEOTIDE SEQUENCE [LARGE SCALE GENOMIC DNA]</scope>
    <source>
        <strain evidence="1 2">K10HN5</strain>
    </source>
</reference>
<dbReference type="Gene3D" id="3.30.1310.10">
    <property type="entry name" value="Nucleoid-associated protein YbaB-like domain"/>
    <property type="match status" value="1"/>
</dbReference>
<dbReference type="RefSeq" id="WP_169383175.1">
    <property type="nucleotide sequence ID" value="NZ_JAAXLA010000040.1"/>
</dbReference>